<dbReference type="SUPFAM" id="SSF53756">
    <property type="entry name" value="UDP-Glycosyltransferase/glycogen phosphorylase"/>
    <property type="match status" value="1"/>
</dbReference>
<proteinExistence type="predicted"/>
<gene>
    <name evidence="2" type="ORF">A3C20_00850</name>
</gene>
<dbReference type="PANTHER" id="PTHR12526">
    <property type="entry name" value="GLYCOSYLTRANSFERASE"/>
    <property type="match status" value="1"/>
</dbReference>
<dbReference type="Proteomes" id="UP000176914">
    <property type="component" value="Unassembled WGS sequence"/>
</dbReference>
<evidence type="ECO:0000313" key="2">
    <source>
        <dbReference type="EMBL" id="OGG69436.1"/>
    </source>
</evidence>
<organism evidence="2 3">
    <name type="scientific">Candidatus Kaiserbacteria bacterium RIFCSPHIGHO2_02_FULL_55_25</name>
    <dbReference type="NCBI Taxonomy" id="1798498"/>
    <lineage>
        <taxon>Bacteria</taxon>
        <taxon>Candidatus Kaiseribacteriota</taxon>
    </lineage>
</organism>
<name>A0A1F6E719_9BACT</name>
<evidence type="ECO:0000259" key="1">
    <source>
        <dbReference type="Pfam" id="PF13439"/>
    </source>
</evidence>
<sequence length="362" mass="39937">MKIVYIANIRMPTEKAHGVQIMKMCEAFTQLGHEVELVVPNRKTPIAEEPFLYYGITARFAITTLPVWDTVGYGRLGFLLESVLFARAVRRHLRGKAFDVLYGRDDLVLSGMSAPYVWESHTGAWNSMAQKVARSAKRIVVISQGLKDFYTGKGVPAEKIIVAHDGIDLGQFAHPQSKEQARARLGLPFDKKIVMYIGRLDGWKGTDTLLDASKLLPGDFLVAIIGGEPQQVTELSARYPNVRFLGFHPYKELADNQSAADVLVLPNTGRDEISSRFTSPLKLFSYMASGIPMVVSDLPSIREVLDENGAVFVTPDDAPALAQGIRSAFGRDDLARHAHAVVQRYSWNARVGGILGGLEQLV</sequence>
<dbReference type="Pfam" id="PF13692">
    <property type="entry name" value="Glyco_trans_1_4"/>
    <property type="match status" value="1"/>
</dbReference>
<dbReference type="AlphaFoldDB" id="A0A1F6E719"/>
<dbReference type="Gene3D" id="3.40.50.2000">
    <property type="entry name" value="Glycogen Phosphorylase B"/>
    <property type="match status" value="2"/>
</dbReference>
<accession>A0A1F6E719</accession>
<comment type="caution">
    <text evidence="2">The sequence shown here is derived from an EMBL/GenBank/DDBJ whole genome shotgun (WGS) entry which is preliminary data.</text>
</comment>
<feature type="domain" description="Glycosyltransferase subfamily 4-like N-terminal" evidence="1">
    <location>
        <begin position="19"/>
        <end position="169"/>
    </location>
</feature>
<dbReference type="Pfam" id="PF13439">
    <property type="entry name" value="Glyco_transf_4"/>
    <property type="match status" value="1"/>
</dbReference>
<reference evidence="2 3" key="1">
    <citation type="journal article" date="2016" name="Nat. Commun.">
        <title>Thousands of microbial genomes shed light on interconnected biogeochemical processes in an aquifer system.</title>
        <authorList>
            <person name="Anantharaman K."/>
            <person name="Brown C.T."/>
            <person name="Hug L.A."/>
            <person name="Sharon I."/>
            <person name="Castelle C.J."/>
            <person name="Probst A.J."/>
            <person name="Thomas B.C."/>
            <person name="Singh A."/>
            <person name="Wilkins M.J."/>
            <person name="Karaoz U."/>
            <person name="Brodie E.L."/>
            <person name="Williams K.H."/>
            <person name="Hubbard S.S."/>
            <person name="Banfield J.F."/>
        </authorList>
    </citation>
    <scope>NUCLEOTIDE SEQUENCE [LARGE SCALE GENOMIC DNA]</scope>
</reference>
<dbReference type="CDD" id="cd03794">
    <property type="entry name" value="GT4_WbuB-like"/>
    <property type="match status" value="1"/>
</dbReference>
<protein>
    <recommendedName>
        <fullName evidence="1">Glycosyltransferase subfamily 4-like N-terminal domain-containing protein</fullName>
    </recommendedName>
</protein>
<dbReference type="InterPro" id="IPR028098">
    <property type="entry name" value="Glyco_trans_4-like_N"/>
</dbReference>
<evidence type="ECO:0000313" key="3">
    <source>
        <dbReference type="Proteomes" id="UP000176914"/>
    </source>
</evidence>
<dbReference type="EMBL" id="MFLL01000012">
    <property type="protein sequence ID" value="OGG69436.1"/>
    <property type="molecule type" value="Genomic_DNA"/>
</dbReference>